<sequence length="104" mass="11603">MMERLEAQTLLQAAAAGKLRSSMCQQVMAIEYDRSGQAMYRCAPSCGKHTADAGQVQSGLLWHYRGRSVGKLYGLPDAEIVDDMFAALQLAWVRDGDIYTVRFR</sequence>
<name>A0A4S8PRQ0_9ACTN</name>
<accession>A0A4S8PRQ0</accession>
<reference evidence="2" key="1">
    <citation type="submission" date="2019-04" db="EMBL/GenBank/DDBJ databases">
        <title>Nocardioides xinjiangensis sp. nov.</title>
        <authorList>
            <person name="Liu S."/>
        </authorList>
    </citation>
    <scope>NUCLEOTIDE SEQUENCE [LARGE SCALE GENOMIC DNA]</scope>
    <source>
        <strain evidence="2">18</strain>
    </source>
</reference>
<reference evidence="1 2" key="2">
    <citation type="submission" date="2019-05" db="EMBL/GenBank/DDBJ databases">
        <title>Glycomyces buryatensis sp. nov.</title>
        <authorList>
            <person name="Nikitina E."/>
        </authorList>
    </citation>
    <scope>NUCLEOTIDE SEQUENCE [LARGE SCALE GENOMIC DNA]</scope>
    <source>
        <strain evidence="1 2">18</strain>
    </source>
</reference>
<gene>
    <name evidence="1" type="ORF">FAB82_24570</name>
</gene>
<protein>
    <submittedName>
        <fullName evidence="1">Uncharacterized protein</fullName>
    </submittedName>
</protein>
<evidence type="ECO:0000313" key="2">
    <source>
        <dbReference type="Proteomes" id="UP000308760"/>
    </source>
</evidence>
<proteinExistence type="predicted"/>
<comment type="caution">
    <text evidence="1">The sequence shown here is derived from an EMBL/GenBank/DDBJ whole genome shotgun (WGS) entry which is preliminary data.</text>
</comment>
<dbReference type="AlphaFoldDB" id="A0A4S8PRQ0"/>
<dbReference type="Proteomes" id="UP000308760">
    <property type="component" value="Unassembled WGS sequence"/>
</dbReference>
<dbReference type="EMBL" id="STGY01000081">
    <property type="protein sequence ID" value="THV33950.1"/>
    <property type="molecule type" value="Genomic_DNA"/>
</dbReference>
<dbReference type="OrthoDB" id="5188681at2"/>
<keyword evidence="2" id="KW-1185">Reference proteome</keyword>
<organism evidence="1 2">
    <name type="scientific">Glycomyces buryatensis</name>
    <dbReference type="NCBI Taxonomy" id="2570927"/>
    <lineage>
        <taxon>Bacteria</taxon>
        <taxon>Bacillati</taxon>
        <taxon>Actinomycetota</taxon>
        <taxon>Actinomycetes</taxon>
        <taxon>Glycomycetales</taxon>
        <taxon>Glycomycetaceae</taxon>
        <taxon>Glycomyces</taxon>
    </lineage>
</organism>
<dbReference type="RefSeq" id="WP_136537205.1">
    <property type="nucleotide sequence ID" value="NZ_STGY01000081.1"/>
</dbReference>
<evidence type="ECO:0000313" key="1">
    <source>
        <dbReference type="EMBL" id="THV33950.1"/>
    </source>
</evidence>